<evidence type="ECO:0000256" key="1">
    <source>
        <dbReference type="SAM" id="MobiDB-lite"/>
    </source>
</evidence>
<sequence>MGVIEVSMEQPRNARAGETRDPGENPPTNARFPHAKIRSCGGVLATLIIEGVSSHGKMERSSLPSAAPRVSRSATPSTRLPWRRSSAGIPAYTGGTLSLYHGGRPLTFTSSTLVTDSFSSSAHAPDHLNWTHNHPSVGHEIFNQSQGYFFSQPVKYLSKLTFDKSTGNVIVIECARMRLEEPRDHRYVIKELPPSGWLLVLQRVRNLVGNNERLECSSTTEANRVRFPAGLLPGFLGDIQFTTPLHSDAAPYSHHFTSAVFQDLEARERKMAAYSCRLAADMGIKDGGFKKQERTGVGERDWKE</sequence>
<gene>
    <name evidence="2" type="ORF">PR048_000032</name>
</gene>
<accession>A0ABQ9IDH6</accession>
<reference evidence="2 3" key="1">
    <citation type="submission" date="2023-02" db="EMBL/GenBank/DDBJ databases">
        <title>LHISI_Scaffold_Assembly.</title>
        <authorList>
            <person name="Stuart O.P."/>
            <person name="Cleave R."/>
            <person name="Magrath M.J.L."/>
            <person name="Mikheyev A.S."/>
        </authorList>
    </citation>
    <scope>NUCLEOTIDE SEQUENCE [LARGE SCALE GENOMIC DNA]</scope>
    <source>
        <strain evidence="2">Daus_M_001</strain>
        <tissue evidence="2">Leg muscle</tissue>
    </source>
</reference>
<evidence type="ECO:0000313" key="3">
    <source>
        <dbReference type="Proteomes" id="UP001159363"/>
    </source>
</evidence>
<dbReference type="EMBL" id="JARBHB010000001">
    <property type="protein sequence ID" value="KAJ8894725.1"/>
    <property type="molecule type" value="Genomic_DNA"/>
</dbReference>
<feature type="region of interest" description="Disordered" evidence="1">
    <location>
        <begin position="58"/>
        <end position="82"/>
    </location>
</feature>
<organism evidence="2 3">
    <name type="scientific">Dryococelus australis</name>
    <dbReference type="NCBI Taxonomy" id="614101"/>
    <lineage>
        <taxon>Eukaryota</taxon>
        <taxon>Metazoa</taxon>
        <taxon>Ecdysozoa</taxon>
        <taxon>Arthropoda</taxon>
        <taxon>Hexapoda</taxon>
        <taxon>Insecta</taxon>
        <taxon>Pterygota</taxon>
        <taxon>Neoptera</taxon>
        <taxon>Polyneoptera</taxon>
        <taxon>Phasmatodea</taxon>
        <taxon>Verophasmatodea</taxon>
        <taxon>Anareolatae</taxon>
        <taxon>Phasmatidae</taxon>
        <taxon>Eurycanthinae</taxon>
        <taxon>Dryococelus</taxon>
    </lineage>
</organism>
<dbReference type="Proteomes" id="UP001159363">
    <property type="component" value="Chromosome 1"/>
</dbReference>
<evidence type="ECO:0000313" key="2">
    <source>
        <dbReference type="EMBL" id="KAJ8894725.1"/>
    </source>
</evidence>
<feature type="region of interest" description="Disordered" evidence="1">
    <location>
        <begin position="1"/>
        <end position="34"/>
    </location>
</feature>
<keyword evidence="3" id="KW-1185">Reference proteome</keyword>
<comment type="caution">
    <text evidence="2">The sequence shown here is derived from an EMBL/GenBank/DDBJ whole genome shotgun (WGS) entry which is preliminary data.</text>
</comment>
<proteinExistence type="predicted"/>
<name>A0ABQ9IDH6_9NEOP</name>
<protein>
    <submittedName>
        <fullName evidence="2">Uncharacterized protein</fullName>
    </submittedName>
</protein>